<keyword evidence="2" id="KW-0808">Transferase</keyword>
<dbReference type="Proteomes" id="UP000554965">
    <property type="component" value="Unassembled WGS sequence"/>
</dbReference>
<dbReference type="Gene3D" id="3.30.559.30">
    <property type="entry name" value="Nonribosomal peptide synthetase, condensation domain"/>
    <property type="match status" value="1"/>
</dbReference>
<dbReference type="InterPro" id="IPR001242">
    <property type="entry name" value="Condensation_dom"/>
</dbReference>
<dbReference type="GO" id="GO:0016746">
    <property type="term" value="F:acyltransferase activity"/>
    <property type="evidence" value="ECO:0007669"/>
    <property type="project" value="UniProtKB-KW"/>
</dbReference>
<dbReference type="Pfam" id="PF00668">
    <property type="entry name" value="Condensation"/>
    <property type="match status" value="1"/>
</dbReference>
<evidence type="ECO:0000259" key="1">
    <source>
        <dbReference type="Pfam" id="PF00668"/>
    </source>
</evidence>
<dbReference type="AlphaFoldDB" id="A0A7Z7IKJ4"/>
<keyword evidence="3" id="KW-1185">Reference proteome</keyword>
<evidence type="ECO:0000313" key="3">
    <source>
        <dbReference type="Proteomes" id="UP000554965"/>
    </source>
</evidence>
<accession>A0A7Z7IKJ4</accession>
<dbReference type="EMBL" id="OCTY01000002">
    <property type="protein sequence ID" value="SOJ54944.1"/>
    <property type="molecule type" value="Genomic_DNA"/>
</dbReference>
<feature type="domain" description="Condensation" evidence="1">
    <location>
        <begin position="81"/>
        <end position="375"/>
    </location>
</feature>
<comment type="caution">
    <text evidence="2">The sequence shown here is derived from an EMBL/GenBank/DDBJ whole genome shotgun (WGS) entry which is preliminary data.</text>
</comment>
<gene>
    <name evidence="2" type="primary">papA1</name>
    <name evidence="2" type="ORF">MSIMFB_02435</name>
</gene>
<keyword evidence="2" id="KW-0012">Acyltransferase</keyword>
<dbReference type="GO" id="GO:0008610">
    <property type="term" value="P:lipid biosynthetic process"/>
    <property type="evidence" value="ECO:0007669"/>
    <property type="project" value="UniProtKB-ARBA"/>
</dbReference>
<proteinExistence type="predicted"/>
<dbReference type="SUPFAM" id="SSF52777">
    <property type="entry name" value="CoA-dependent acyltransferases"/>
    <property type="match status" value="2"/>
</dbReference>
<sequence length="482" mass="53426">MIIGGGSAGTSIGVGIVHDWEPGPGPVVTWQPTPASVAKARQAPVVEAPPSSMQAAHIRKFLEFEQERGLEFSRLVMGSWEMPGKCDIRTMTHVINSHLRRHETYRSWFEVTDDNNILRHRISNPRDIQFAPIQHGELTQPEWRDLVLSTPNPLQWDCFRLGLIQHEDYCTLFALVDHLHCDPALITGLYVEILANYQALVAGKPPIMLSGTASHEDFCMRERAHAESMTLDSPEVRKWIEFAETNGGGAADFPLPLGEQSRLCGGDLMVVPLMDPEQTARFEDDWIAAGARFSGGLFACAALANYELTGQETYYGLTPIDKRQTPEEYMTMGWFTGVIPFSVTVDPNSFLETARATQASFDENIALAQIPFDRVLELAPWLPKYGSQFFMMNYMDVGLPPLSAVVATALAGSNATAYNDGRSPAYLYMSVIRLFDEVSLMISFPNNPIARESVTRYGEVLKSVFSRAAAGQYTAPAVHASR</sequence>
<evidence type="ECO:0000313" key="2">
    <source>
        <dbReference type="EMBL" id="SOJ54944.1"/>
    </source>
</evidence>
<protein>
    <submittedName>
        <fullName evidence="2">SL659 acyltransferase papA1</fullName>
        <ecNumber evidence="2">2.3.1.-</ecNumber>
    </submittedName>
</protein>
<reference evidence="2 3" key="1">
    <citation type="submission" date="2017-10" db="EMBL/GenBank/DDBJ databases">
        <authorList>
            <consortium name="Urmite Genomes"/>
        </authorList>
    </citation>
    <scope>NUCLEOTIDE SEQUENCE [LARGE SCALE GENOMIC DNA]</scope>
    <source>
        <strain evidence="2 3">FB-527</strain>
    </source>
</reference>
<name>A0A7Z7IKJ4_9MYCO</name>
<dbReference type="Gene3D" id="3.30.559.10">
    <property type="entry name" value="Chloramphenicol acetyltransferase-like domain"/>
    <property type="match status" value="1"/>
</dbReference>
<dbReference type="EC" id="2.3.1.-" evidence="2"/>
<organism evidence="2 3">
    <name type="scientific">Mycobacterium simulans</name>
    <dbReference type="NCBI Taxonomy" id="627089"/>
    <lineage>
        <taxon>Bacteria</taxon>
        <taxon>Bacillati</taxon>
        <taxon>Actinomycetota</taxon>
        <taxon>Actinomycetes</taxon>
        <taxon>Mycobacteriales</taxon>
        <taxon>Mycobacteriaceae</taxon>
        <taxon>Mycobacterium</taxon>
    </lineage>
</organism>
<dbReference type="InterPro" id="IPR023213">
    <property type="entry name" value="CAT-like_dom_sf"/>
</dbReference>